<evidence type="ECO:0000256" key="9">
    <source>
        <dbReference type="PIRSR" id="PIRSR602401-1"/>
    </source>
</evidence>
<protein>
    <recommendedName>
        <fullName evidence="13">Cytochrome P450</fullName>
    </recommendedName>
</protein>
<dbReference type="Gene3D" id="1.10.630.10">
    <property type="entry name" value="Cytochrome P450"/>
    <property type="match status" value="1"/>
</dbReference>
<dbReference type="Pfam" id="PF00067">
    <property type="entry name" value="p450"/>
    <property type="match status" value="1"/>
</dbReference>
<dbReference type="OrthoDB" id="2789670at2759"/>
<evidence type="ECO:0000256" key="1">
    <source>
        <dbReference type="ARBA" id="ARBA00001971"/>
    </source>
</evidence>
<evidence type="ECO:0000256" key="5">
    <source>
        <dbReference type="ARBA" id="ARBA00022723"/>
    </source>
</evidence>
<dbReference type="GO" id="GO:0005506">
    <property type="term" value="F:iron ion binding"/>
    <property type="evidence" value="ECO:0007669"/>
    <property type="project" value="InterPro"/>
</dbReference>
<keyword evidence="8 10" id="KW-0503">Monooxygenase</keyword>
<dbReference type="HOGENOM" id="CLU_001570_2_3_1"/>
<dbReference type="GO" id="GO:0016705">
    <property type="term" value="F:oxidoreductase activity, acting on paired donors, with incorporation or reduction of molecular oxygen"/>
    <property type="evidence" value="ECO:0007669"/>
    <property type="project" value="InterPro"/>
</dbReference>
<dbReference type="PANTHER" id="PTHR46300:SF7">
    <property type="entry name" value="P450, PUTATIVE (EUROFUNG)-RELATED"/>
    <property type="match status" value="1"/>
</dbReference>
<comment type="similarity">
    <text evidence="3 10">Belongs to the cytochrome P450 family.</text>
</comment>
<evidence type="ECO:0008006" key="13">
    <source>
        <dbReference type="Google" id="ProtNLM"/>
    </source>
</evidence>
<evidence type="ECO:0000256" key="10">
    <source>
        <dbReference type="RuleBase" id="RU000461"/>
    </source>
</evidence>
<dbReference type="InterPro" id="IPR050364">
    <property type="entry name" value="Cytochrome_P450_fung"/>
</dbReference>
<evidence type="ECO:0000256" key="6">
    <source>
        <dbReference type="ARBA" id="ARBA00023002"/>
    </source>
</evidence>
<organism evidence="11 12">
    <name type="scientific">Agaricus bisporus var. burnettii (strain JB137-S8 / ATCC MYA-4627 / FGSC 10392)</name>
    <name type="common">White button mushroom</name>
    <dbReference type="NCBI Taxonomy" id="597362"/>
    <lineage>
        <taxon>Eukaryota</taxon>
        <taxon>Fungi</taxon>
        <taxon>Dikarya</taxon>
        <taxon>Basidiomycota</taxon>
        <taxon>Agaricomycotina</taxon>
        <taxon>Agaricomycetes</taxon>
        <taxon>Agaricomycetidae</taxon>
        <taxon>Agaricales</taxon>
        <taxon>Agaricineae</taxon>
        <taxon>Agaricaceae</taxon>
        <taxon>Agaricus</taxon>
    </lineage>
</organism>
<dbReference type="SUPFAM" id="SSF48264">
    <property type="entry name" value="Cytochrome P450"/>
    <property type="match status" value="1"/>
</dbReference>
<dbReference type="KEGG" id="abp:AGABI1DRAFT80777"/>
<dbReference type="Proteomes" id="UP000008493">
    <property type="component" value="Unassembled WGS sequence"/>
</dbReference>
<dbReference type="InterPro" id="IPR017972">
    <property type="entry name" value="Cyt_P450_CS"/>
</dbReference>
<dbReference type="STRING" id="597362.K5WHF9"/>
<dbReference type="GO" id="GO:0020037">
    <property type="term" value="F:heme binding"/>
    <property type="evidence" value="ECO:0007669"/>
    <property type="project" value="InterPro"/>
</dbReference>
<dbReference type="PANTHER" id="PTHR46300">
    <property type="entry name" value="P450, PUTATIVE (EUROFUNG)-RELATED-RELATED"/>
    <property type="match status" value="1"/>
</dbReference>
<dbReference type="eggNOG" id="KOG0156">
    <property type="taxonomic scope" value="Eukaryota"/>
</dbReference>
<dbReference type="InterPro" id="IPR001128">
    <property type="entry name" value="Cyt_P450"/>
</dbReference>
<evidence type="ECO:0000313" key="11">
    <source>
        <dbReference type="EMBL" id="EKM74686.1"/>
    </source>
</evidence>
<dbReference type="InterPro" id="IPR036396">
    <property type="entry name" value="Cyt_P450_sf"/>
</dbReference>
<accession>K5WHF9</accession>
<comment type="pathway">
    <text evidence="2">Secondary metabolite biosynthesis.</text>
</comment>
<evidence type="ECO:0000256" key="2">
    <source>
        <dbReference type="ARBA" id="ARBA00005179"/>
    </source>
</evidence>
<feature type="binding site" description="axial binding residue" evidence="9">
    <location>
        <position position="442"/>
    </location>
    <ligand>
        <name>heme</name>
        <dbReference type="ChEBI" id="CHEBI:30413"/>
    </ligand>
    <ligandPart>
        <name>Fe</name>
        <dbReference type="ChEBI" id="CHEBI:18248"/>
    </ligandPart>
</feature>
<evidence type="ECO:0000256" key="4">
    <source>
        <dbReference type="ARBA" id="ARBA00022617"/>
    </source>
</evidence>
<dbReference type="InterPro" id="IPR002401">
    <property type="entry name" value="Cyt_P450_E_grp-I"/>
</dbReference>
<keyword evidence="12" id="KW-1185">Reference proteome</keyword>
<keyword evidence="6 10" id="KW-0560">Oxidoreductase</keyword>
<evidence type="ECO:0000256" key="7">
    <source>
        <dbReference type="ARBA" id="ARBA00023004"/>
    </source>
</evidence>
<dbReference type="EMBL" id="JH971430">
    <property type="protein sequence ID" value="EKM74686.1"/>
    <property type="molecule type" value="Genomic_DNA"/>
</dbReference>
<sequence>MLFISSTDLLILAGIAFGTWFAHGYIKERRENPNNLPPPPGPKGYPIIGSLFSYPRYKAWLEYDKWFKIYGDIIYFKVFGQGFLILGSLERVYDIFERRSSNYADRPRMVMMDWDYVFAFQRYGVRWRRHRRHFHDHFHPNVVSRYQPIQIDTARAFVRKLVESPDKFKHHIRYAFADSILQTVYGMSAEENESFVEHAEATLEGMAAAGNPGAYLVDIFPIMKIIPEWFPGAEWKRQANVWRYINSIVANSLWNMVKERVEAGTAKPCIATAMMENLPDDGSPESKEEEVVRREACANGFIGGADTTASTLTSFFMAMALHPEVQKKAQAELDQVLGGRLPEFADRPNLPYINAVIKETGRWQPVAPLAATHMNPKSDEYNGYYIPKDTYIIGNAWTILHDSELYKDPFIYNPERFLKNGELDSSVRDPTIATFGFGRRICPGRFFSDGSVFATIASVLAVFDIKPSLDENGKEIEIKPDMSDGLLSYPEPFECRIIPRSKEAEQLIRNSVFMT</sequence>
<keyword evidence="7 9" id="KW-0408">Iron</keyword>
<dbReference type="AlphaFoldDB" id="K5WHF9"/>
<dbReference type="InParanoid" id="K5WHF9"/>
<dbReference type="CDD" id="cd11065">
    <property type="entry name" value="CYP64-like"/>
    <property type="match status" value="1"/>
</dbReference>
<evidence type="ECO:0000256" key="3">
    <source>
        <dbReference type="ARBA" id="ARBA00010617"/>
    </source>
</evidence>
<evidence type="ECO:0000256" key="8">
    <source>
        <dbReference type="ARBA" id="ARBA00023033"/>
    </source>
</evidence>
<reference evidence="12" key="1">
    <citation type="journal article" date="2012" name="Proc. Natl. Acad. Sci. U.S.A.">
        <title>Genome sequence of the button mushroom Agaricus bisporus reveals mechanisms governing adaptation to a humic-rich ecological niche.</title>
        <authorList>
            <person name="Morin E."/>
            <person name="Kohler A."/>
            <person name="Baker A.R."/>
            <person name="Foulongne-Oriol M."/>
            <person name="Lombard V."/>
            <person name="Nagy L.G."/>
            <person name="Ohm R.A."/>
            <person name="Patyshakuliyeva A."/>
            <person name="Brun A."/>
            <person name="Aerts A.L."/>
            <person name="Bailey A.M."/>
            <person name="Billette C."/>
            <person name="Coutinho P.M."/>
            <person name="Deakin G."/>
            <person name="Doddapaneni H."/>
            <person name="Floudas D."/>
            <person name="Grimwood J."/>
            <person name="Hilden K."/>
            <person name="Kuees U."/>
            <person name="LaButti K.M."/>
            <person name="Lapidus A."/>
            <person name="Lindquist E.A."/>
            <person name="Lucas S.M."/>
            <person name="Murat C."/>
            <person name="Riley R.W."/>
            <person name="Salamov A.A."/>
            <person name="Schmutz J."/>
            <person name="Subramanian V."/>
            <person name="Woesten H.A.B."/>
            <person name="Xu J."/>
            <person name="Eastwood D.C."/>
            <person name="Foster G.D."/>
            <person name="Sonnenberg A.S."/>
            <person name="Cullen D."/>
            <person name="de Vries R.P."/>
            <person name="Lundell T."/>
            <person name="Hibbett D.S."/>
            <person name="Henrissat B."/>
            <person name="Burton K.S."/>
            <person name="Kerrigan R.W."/>
            <person name="Challen M.P."/>
            <person name="Grigoriev I.V."/>
            <person name="Martin F."/>
        </authorList>
    </citation>
    <scope>NUCLEOTIDE SEQUENCE [LARGE SCALE GENOMIC DNA]</scope>
    <source>
        <strain evidence="12">JB137-S8 / ATCC MYA-4627 / FGSC 10392</strain>
    </source>
</reference>
<dbReference type="PROSITE" id="PS00086">
    <property type="entry name" value="CYTOCHROME_P450"/>
    <property type="match status" value="1"/>
</dbReference>
<proteinExistence type="inferred from homology"/>
<dbReference type="OMA" id="MVRLVIP"/>
<keyword evidence="5 9" id="KW-0479">Metal-binding</keyword>
<dbReference type="GeneID" id="18831698"/>
<dbReference type="RefSeq" id="XP_007334646.1">
    <property type="nucleotide sequence ID" value="XM_007334584.1"/>
</dbReference>
<comment type="cofactor">
    <cofactor evidence="1 9">
        <name>heme</name>
        <dbReference type="ChEBI" id="CHEBI:30413"/>
    </cofactor>
</comment>
<dbReference type="GO" id="GO:0004497">
    <property type="term" value="F:monooxygenase activity"/>
    <property type="evidence" value="ECO:0007669"/>
    <property type="project" value="UniProtKB-KW"/>
</dbReference>
<dbReference type="PRINTS" id="PR00385">
    <property type="entry name" value="P450"/>
</dbReference>
<keyword evidence="4 9" id="KW-0349">Heme</keyword>
<name>K5WHF9_AGABU</name>
<dbReference type="PRINTS" id="PR00463">
    <property type="entry name" value="EP450I"/>
</dbReference>
<evidence type="ECO:0000313" key="12">
    <source>
        <dbReference type="Proteomes" id="UP000008493"/>
    </source>
</evidence>
<gene>
    <name evidence="11" type="ORF">AGABI1DRAFT_80777</name>
</gene>